<protein>
    <submittedName>
        <fullName evidence="1">Bacteriocin BlpO</fullName>
    </submittedName>
</protein>
<dbReference type="EMBL" id="CFGT01000001">
    <property type="protein sequence ID" value="CEY55686.1"/>
    <property type="molecule type" value="Genomic_DNA"/>
</dbReference>
<dbReference type="Proteomes" id="UP000048179">
    <property type="component" value="Unassembled WGS sequence"/>
</dbReference>
<dbReference type="GO" id="GO:0042742">
    <property type="term" value="P:defense response to bacterium"/>
    <property type="evidence" value="ECO:0007669"/>
    <property type="project" value="InterPro"/>
</dbReference>
<organism evidence="1 2">
    <name type="scientific">Streptococcus pseudopneumoniae</name>
    <dbReference type="NCBI Taxonomy" id="257758"/>
    <lineage>
        <taxon>Bacteria</taxon>
        <taxon>Bacillati</taxon>
        <taxon>Bacillota</taxon>
        <taxon>Bacilli</taxon>
        <taxon>Lactobacillales</taxon>
        <taxon>Streptococcaceae</taxon>
        <taxon>Streptococcus</taxon>
    </lineage>
</organism>
<dbReference type="InterPro" id="IPR019493">
    <property type="entry name" value="Bacteriocin_IIb_lactacin-rel"/>
</dbReference>
<gene>
    <name evidence="1" type="primary">blpO_3</name>
    <name evidence="1" type="ORF">ERS020247_00270</name>
</gene>
<accession>A0A1S9ZGS6</accession>
<name>A0A0T8TFH3_9STRE</name>
<sequence>MDTKMMSQFSVMDNEMLACVEGGDIDWGRTIACGAGIAYGAIDGYATTYGSTFLLGPYAIGTGAIGAVLGGIGGALTC</sequence>
<dbReference type="AlphaFoldDB" id="A0A0T8TFH3"/>
<dbReference type="Pfam" id="PF10439">
    <property type="entry name" value="Bacteriocin_IIc"/>
    <property type="match status" value="1"/>
</dbReference>
<evidence type="ECO:0000313" key="1">
    <source>
        <dbReference type="EMBL" id="CEY55686.1"/>
    </source>
</evidence>
<dbReference type="RefSeq" id="WP_000379959.1">
    <property type="nucleotide sequence ID" value="NZ_CFGT01000001.1"/>
</dbReference>
<accession>A0A0T8TFH3</accession>
<dbReference type="InterPro" id="IPR010133">
    <property type="entry name" value="Bacteriocin_signal_seq"/>
</dbReference>
<proteinExistence type="predicted"/>
<reference evidence="1 2" key="1">
    <citation type="submission" date="2015-03" db="EMBL/GenBank/DDBJ databases">
        <authorList>
            <consortium name="Pathogen Informatics"/>
        </authorList>
    </citation>
    <scope>NUCLEOTIDE SEQUENCE [LARGE SCALE GENOMIC DNA]</scope>
    <source>
        <strain evidence="1 2">SMRU737</strain>
    </source>
</reference>
<evidence type="ECO:0000313" key="2">
    <source>
        <dbReference type="Proteomes" id="UP000048179"/>
    </source>
</evidence>
<dbReference type="NCBIfam" id="TIGR01847">
    <property type="entry name" value="bacteriocin_sig"/>
    <property type="match status" value="1"/>
</dbReference>